<dbReference type="InterPro" id="IPR044878">
    <property type="entry name" value="UbiA_sf"/>
</dbReference>
<comment type="pathway">
    <text evidence="8">Quinol/quinone metabolism; menaquinone biosynthesis; menaquinol from 1,4-dihydroxy-2-naphthoate: step 1/2.</text>
</comment>
<sequence>MNLKPYILAARPKTLPAAIVPVWLGCMLTWKLLGIFDLWLASSTLMGAIWIQIATNFFNDAIDNDKGADTEHRLGPIRATASGLLSRRTVYLFAVLCLLISGVFGYFLYAQRGWPVVAIGIPSLYLCYGYTGGPVPLAYRGLGEIFVIFFFGVVAVAGTFFMQTGTWSAESILLGLQIGLLSAVLISINNLRDVDEDRSNDKRTLAVKLGVKGGKIIIVIETLLAFLLGLAWIYFGQVELFILPSLFMLLGATICAQVIKREPGRIYNKYLALGGLQLILFGGLFTAACLL</sequence>
<evidence type="ECO:0000256" key="9">
    <source>
        <dbReference type="NCBIfam" id="TIGR00751"/>
    </source>
</evidence>
<dbReference type="InterPro" id="IPR004657">
    <property type="entry name" value="MenA"/>
</dbReference>
<feature type="transmembrane region" description="Helical" evidence="8">
    <location>
        <begin position="145"/>
        <end position="166"/>
    </location>
</feature>
<dbReference type="Pfam" id="PF01040">
    <property type="entry name" value="UbiA"/>
    <property type="match status" value="1"/>
</dbReference>
<accession>A0ABP9UUY1</accession>
<keyword evidence="3 8" id="KW-1003">Cell membrane</keyword>
<evidence type="ECO:0000256" key="7">
    <source>
        <dbReference type="ARBA" id="ARBA00023136"/>
    </source>
</evidence>
<evidence type="ECO:0000256" key="1">
    <source>
        <dbReference type="ARBA" id="ARBA00004141"/>
    </source>
</evidence>
<evidence type="ECO:0000256" key="5">
    <source>
        <dbReference type="ARBA" id="ARBA00022692"/>
    </source>
</evidence>
<feature type="transmembrane region" description="Helical" evidence="8">
    <location>
        <begin position="172"/>
        <end position="192"/>
    </location>
</feature>
<comment type="similarity">
    <text evidence="8">Belongs to the MenA family. Type 1 subfamily.</text>
</comment>
<dbReference type="HAMAP" id="MF_01937">
    <property type="entry name" value="MenA_1"/>
    <property type="match status" value="1"/>
</dbReference>
<evidence type="ECO:0000256" key="2">
    <source>
        <dbReference type="ARBA" id="ARBA00022428"/>
    </source>
</evidence>
<proteinExistence type="inferred from homology"/>
<feature type="transmembrane region" description="Helical" evidence="8">
    <location>
        <begin position="114"/>
        <end position="133"/>
    </location>
</feature>
<keyword evidence="2 8" id="KW-0474">Menaquinone biosynthesis</keyword>
<evidence type="ECO:0000256" key="3">
    <source>
        <dbReference type="ARBA" id="ARBA00022475"/>
    </source>
</evidence>
<keyword evidence="5 8" id="KW-0812">Transmembrane</keyword>
<keyword evidence="4 8" id="KW-0808">Transferase</keyword>
<evidence type="ECO:0000313" key="11">
    <source>
        <dbReference type="Proteomes" id="UP001424741"/>
    </source>
</evidence>
<keyword evidence="6 8" id="KW-1133">Transmembrane helix</keyword>
<reference evidence="10 11" key="1">
    <citation type="submission" date="2024-02" db="EMBL/GenBank/DDBJ databases">
        <title>Rubritalea halochordaticola NBRC 107102.</title>
        <authorList>
            <person name="Ichikawa N."/>
            <person name="Katano-Makiyama Y."/>
            <person name="Hidaka K."/>
        </authorList>
    </citation>
    <scope>NUCLEOTIDE SEQUENCE [LARGE SCALE GENOMIC DNA]</scope>
    <source>
        <strain evidence="10 11">NBRC 107102</strain>
    </source>
</reference>
<dbReference type="Gene3D" id="1.20.120.1780">
    <property type="entry name" value="UbiA prenyltransferase"/>
    <property type="match status" value="1"/>
</dbReference>
<evidence type="ECO:0000256" key="8">
    <source>
        <dbReference type="HAMAP-Rule" id="MF_01937"/>
    </source>
</evidence>
<organism evidence="10 11">
    <name type="scientific">Rubritalea halochordaticola</name>
    <dbReference type="NCBI Taxonomy" id="714537"/>
    <lineage>
        <taxon>Bacteria</taxon>
        <taxon>Pseudomonadati</taxon>
        <taxon>Verrucomicrobiota</taxon>
        <taxon>Verrucomicrobiia</taxon>
        <taxon>Verrucomicrobiales</taxon>
        <taxon>Rubritaleaceae</taxon>
        <taxon>Rubritalea</taxon>
    </lineage>
</organism>
<name>A0ABP9UUY1_9BACT</name>
<dbReference type="InterPro" id="IPR026046">
    <property type="entry name" value="UBIAD1"/>
</dbReference>
<dbReference type="RefSeq" id="WP_346187273.1">
    <property type="nucleotide sequence ID" value="NZ_BAABRL010000001.1"/>
</dbReference>
<dbReference type="PIRSF" id="PIRSF005355">
    <property type="entry name" value="UBIAD1"/>
    <property type="match status" value="1"/>
</dbReference>
<dbReference type="EC" id="2.5.1.74" evidence="8 9"/>
<feature type="transmembrane region" description="Helical" evidence="8">
    <location>
        <begin position="241"/>
        <end position="259"/>
    </location>
</feature>
<evidence type="ECO:0000313" key="10">
    <source>
        <dbReference type="EMBL" id="GAA5494281.1"/>
    </source>
</evidence>
<protein>
    <recommendedName>
        <fullName evidence="8 9">1,4-dihydroxy-2-naphthoate octaprenyltransferase</fullName>
        <shortName evidence="8">DHNA-octaprenyltransferase</shortName>
        <ecNumber evidence="8 9">2.5.1.74</ecNumber>
    </recommendedName>
</protein>
<comment type="subcellular location">
    <subcellularLocation>
        <location evidence="8">Cell membrane</location>
        <topology evidence="8">Multi-pass membrane protein</topology>
    </subcellularLocation>
    <subcellularLocation>
        <location evidence="1">Membrane</location>
        <topology evidence="1">Multi-pass membrane protein</topology>
    </subcellularLocation>
</comment>
<dbReference type="InterPro" id="IPR000537">
    <property type="entry name" value="UbiA_prenyltransferase"/>
</dbReference>
<feature type="transmembrane region" description="Helical" evidence="8">
    <location>
        <begin position="90"/>
        <end position="108"/>
    </location>
</feature>
<evidence type="ECO:0000256" key="4">
    <source>
        <dbReference type="ARBA" id="ARBA00022679"/>
    </source>
</evidence>
<feature type="transmembrane region" description="Helical" evidence="8">
    <location>
        <begin position="213"/>
        <end position="235"/>
    </location>
</feature>
<comment type="caution">
    <text evidence="10">The sequence shown here is derived from an EMBL/GenBank/DDBJ whole genome shotgun (WGS) entry which is preliminary data.</text>
</comment>
<dbReference type="CDD" id="cd13962">
    <property type="entry name" value="PT_UbiA_UBIAD1"/>
    <property type="match status" value="1"/>
</dbReference>
<comment type="catalytic activity">
    <reaction evidence="8">
        <text>an all-trans-polyprenyl diphosphate + 1,4-dihydroxy-2-naphthoate + H(+) = a 2-demethylmenaquinol + CO2 + diphosphate</text>
        <dbReference type="Rhea" id="RHEA:26478"/>
        <dbReference type="Rhea" id="RHEA-COMP:9563"/>
        <dbReference type="Rhea" id="RHEA-COMP:9564"/>
        <dbReference type="ChEBI" id="CHEBI:11173"/>
        <dbReference type="ChEBI" id="CHEBI:15378"/>
        <dbReference type="ChEBI" id="CHEBI:16526"/>
        <dbReference type="ChEBI" id="CHEBI:33019"/>
        <dbReference type="ChEBI" id="CHEBI:55437"/>
        <dbReference type="ChEBI" id="CHEBI:58914"/>
        <dbReference type="EC" id="2.5.1.74"/>
    </reaction>
</comment>
<dbReference type="Proteomes" id="UP001424741">
    <property type="component" value="Unassembled WGS sequence"/>
</dbReference>
<evidence type="ECO:0000256" key="6">
    <source>
        <dbReference type="ARBA" id="ARBA00022989"/>
    </source>
</evidence>
<dbReference type="Gene3D" id="1.10.357.140">
    <property type="entry name" value="UbiA prenyltransferase"/>
    <property type="match status" value="1"/>
</dbReference>
<comment type="function">
    <text evidence="8">Conversion of 1,4-dihydroxy-2-naphthoate (DHNA) to demethylmenaquinone (DMK).</text>
</comment>
<dbReference type="PROSITE" id="PS51257">
    <property type="entry name" value="PROKAR_LIPOPROTEIN"/>
    <property type="match status" value="1"/>
</dbReference>
<keyword evidence="7 8" id="KW-0472">Membrane</keyword>
<keyword evidence="11" id="KW-1185">Reference proteome</keyword>
<feature type="transmembrane region" description="Helical" evidence="8">
    <location>
        <begin position="271"/>
        <end position="288"/>
    </location>
</feature>
<gene>
    <name evidence="8 10" type="primary">menA</name>
    <name evidence="10" type="ORF">Rhal01_00441</name>
</gene>
<dbReference type="EMBL" id="BAABRL010000001">
    <property type="protein sequence ID" value="GAA5494281.1"/>
    <property type="molecule type" value="Genomic_DNA"/>
</dbReference>
<feature type="transmembrane region" description="Helical" evidence="8">
    <location>
        <begin position="20"/>
        <end position="40"/>
    </location>
</feature>
<dbReference type="NCBIfam" id="TIGR00751">
    <property type="entry name" value="menA"/>
    <property type="match status" value="1"/>
</dbReference>
<dbReference type="PANTHER" id="PTHR13929">
    <property type="entry name" value="1,4-DIHYDROXY-2-NAPHTHOATE OCTAPRENYLTRANSFERASE"/>
    <property type="match status" value="1"/>
</dbReference>
<dbReference type="PANTHER" id="PTHR13929:SF0">
    <property type="entry name" value="UBIA PRENYLTRANSFERASE DOMAIN-CONTAINING PROTEIN 1"/>
    <property type="match status" value="1"/>
</dbReference>